<dbReference type="NCBIfam" id="NF003585">
    <property type="entry name" value="PRK05249.1"/>
    <property type="match status" value="1"/>
</dbReference>
<dbReference type="EMBL" id="CP027806">
    <property type="protein sequence ID" value="AXJ02536.1"/>
    <property type="molecule type" value="Genomic_DNA"/>
</dbReference>
<comment type="similarity">
    <text evidence="3">Belongs to the class-I pyridine nucleotide-disulfide oxidoreductase family.</text>
</comment>
<feature type="binding site" evidence="13">
    <location>
        <position position="117"/>
    </location>
    <ligand>
        <name>FAD</name>
        <dbReference type="ChEBI" id="CHEBI:57692"/>
    </ligand>
</feature>
<dbReference type="Proteomes" id="UP000254808">
    <property type="component" value="Chromosome"/>
</dbReference>
<accession>A0A345UPY4</accession>
<dbReference type="AlphaFoldDB" id="A0A345UPY4"/>
<evidence type="ECO:0000259" key="14">
    <source>
        <dbReference type="Pfam" id="PF02852"/>
    </source>
</evidence>
<dbReference type="InterPro" id="IPR036188">
    <property type="entry name" value="FAD/NAD-bd_sf"/>
</dbReference>
<dbReference type="FunFam" id="3.30.390.30:FF:000001">
    <property type="entry name" value="Dihydrolipoyl dehydrogenase"/>
    <property type="match status" value="1"/>
</dbReference>
<keyword evidence="11 13" id="KW-0520">NAD</keyword>
<dbReference type="GO" id="GO:0005829">
    <property type="term" value="C:cytosol"/>
    <property type="evidence" value="ECO:0007669"/>
    <property type="project" value="TreeGrafter"/>
</dbReference>
<dbReference type="SUPFAM" id="SSF51905">
    <property type="entry name" value="FAD/NAD(P)-binding domain"/>
    <property type="match status" value="1"/>
</dbReference>
<dbReference type="Pfam" id="PF02852">
    <property type="entry name" value="Pyr_redox_dim"/>
    <property type="match status" value="1"/>
</dbReference>
<dbReference type="OrthoDB" id="9800167at2"/>
<dbReference type="InterPro" id="IPR004099">
    <property type="entry name" value="Pyr_nucl-diS_OxRdtase_dimer"/>
</dbReference>
<proteinExistence type="inferred from homology"/>
<evidence type="ECO:0000259" key="15">
    <source>
        <dbReference type="Pfam" id="PF07992"/>
    </source>
</evidence>
<dbReference type="RefSeq" id="WP_114985609.1">
    <property type="nucleotide sequence ID" value="NZ_CP027806.1"/>
</dbReference>
<evidence type="ECO:0000256" key="5">
    <source>
        <dbReference type="ARBA" id="ARBA00016603"/>
    </source>
</evidence>
<dbReference type="PANTHER" id="PTHR22912">
    <property type="entry name" value="DISULFIDE OXIDOREDUCTASE"/>
    <property type="match status" value="1"/>
</dbReference>
<evidence type="ECO:0000256" key="8">
    <source>
        <dbReference type="ARBA" id="ARBA00022827"/>
    </source>
</evidence>
<reference evidence="16 17" key="1">
    <citation type="submission" date="2018-03" db="EMBL/GenBank/DDBJ databases">
        <title>Phenotypic and genomic properties of Cyclonatronum proteinivorum gen. nov., sp. nov., a haloalkaliphilic bacteroidete from soda lakes possessing Na+-translocating rhodopsin.</title>
        <authorList>
            <person name="Toshchakov S.V."/>
            <person name="Korzhenkov A."/>
            <person name="Samarov N.I."/>
            <person name="Kublanov I.V."/>
            <person name="Muntyan M.S."/>
            <person name="Sorokin D.Y."/>
        </authorList>
    </citation>
    <scope>NUCLEOTIDE SEQUENCE [LARGE SCALE GENOMIC DNA]</scope>
    <source>
        <strain evidence="16 17">Omega</strain>
    </source>
</reference>
<dbReference type="InterPro" id="IPR023753">
    <property type="entry name" value="FAD/NAD-binding_dom"/>
</dbReference>
<dbReference type="InterPro" id="IPR016156">
    <property type="entry name" value="FAD/NAD-linked_Rdtase_dimer_sf"/>
</dbReference>
<evidence type="ECO:0000256" key="2">
    <source>
        <dbReference type="ARBA" id="ARBA00004496"/>
    </source>
</evidence>
<evidence type="ECO:0000256" key="10">
    <source>
        <dbReference type="ARBA" id="ARBA00023002"/>
    </source>
</evidence>
<evidence type="ECO:0000313" key="16">
    <source>
        <dbReference type="EMBL" id="AXJ02536.1"/>
    </source>
</evidence>
<dbReference type="PRINTS" id="PR00411">
    <property type="entry name" value="PNDRDTASEI"/>
</dbReference>
<name>A0A345UPY4_9BACT</name>
<dbReference type="GO" id="GO:0004148">
    <property type="term" value="F:dihydrolipoyl dehydrogenase (NADH) activity"/>
    <property type="evidence" value="ECO:0007669"/>
    <property type="project" value="TreeGrafter"/>
</dbReference>
<dbReference type="InterPro" id="IPR001100">
    <property type="entry name" value="Pyr_nuc-diS_OxRdtase"/>
</dbReference>
<keyword evidence="10" id="KW-0560">Oxidoreductase</keyword>
<dbReference type="GO" id="GO:0050660">
    <property type="term" value="F:flavin adenine dinucleotide binding"/>
    <property type="evidence" value="ECO:0007669"/>
    <property type="project" value="TreeGrafter"/>
</dbReference>
<keyword evidence="8 13" id="KW-0274">FAD</keyword>
<gene>
    <name evidence="16" type="ORF">CYPRO_3303</name>
</gene>
<comment type="function">
    <text evidence="1">Conversion of NADPH, generated by peripheral catabolic pathways, to NADH, which can enter the respiratory chain for energy generation.</text>
</comment>
<evidence type="ECO:0000256" key="6">
    <source>
        <dbReference type="ARBA" id="ARBA00022490"/>
    </source>
</evidence>
<comment type="cofactor">
    <cofactor evidence="13">
        <name>FAD</name>
        <dbReference type="ChEBI" id="CHEBI:57692"/>
    </cofactor>
    <text evidence="13">Binds 1 FAD per subunit.</text>
</comment>
<dbReference type="GO" id="GO:0006103">
    <property type="term" value="P:2-oxoglutarate metabolic process"/>
    <property type="evidence" value="ECO:0007669"/>
    <property type="project" value="TreeGrafter"/>
</dbReference>
<keyword evidence="13" id="KW-0547">Nucleotide-binding</keyword>
<evidence type="ECO:0000256" key="9">
    <source>
        <dbReference type="ARBA" id="ARBA00022857"/>
    </source>
</evidence>
<dbReference type="Gene3D" id="3.50.50.60">
    <property type="entry name" value="FAD/NAD(P)-binding domain"/>
    <property type="match status" value="2"/>
</dbReference>
<sequence length="485" mass="53917">MKYDYDLIILGSGPAGFSAAMQSTKFGKKVLLVEADAKHLGGAWINAGTVPSKALREAAASIYKYNQLFGSDNTNSKYHRYKMADLLRFKDQVVKYENSEVKRNLIKNEVHTARGMGYILDPHTVEVNDHLGKKKKYRATFILIATGSSATKPKNFEVDNRLVVDNRSLVNMTHVPKRLVIIGGGVNAIEYATIFSALGTKVNLLSSRESYLPFLDSEIKAEFARSLEQQRMVIHNQVYVEGVAENPLRNCTEVKYRSFKDNELKVLETEQVVHFGIRMPNTKGIGLEELGVEMDDEGYITVNDHYQTSVPSIYAAGDICGFPGLASASFTQGRIASCHMANVENVKLTGSHPFGIYTIPEMSSIGITEDEAKSRGLEYAVGRAYYKELTKSSVSNTTLGMLKLVIDRNSLKLLGVHVIGENACDIIHIGQAVMKNQVDVRYFVDNILNYPTYSEAYRVAAFNGLNRINKSGVKYRSLVSDEESK</sequence>
<evidence type="ECO:0000256" key="7">
    <source>
        <dbReference type="ARBA" id="ARBA00022630"/>
    </source>
</evidence>
<feature type="binding site" evidence="13">
    <location>
        <begin position="146"/>
        <end position="148"/>
    </location>
    <ligand>
        <name>FAD</name>
        <dbReference type="ChEBI" id="CHEBI:57692"/>
    </ligand>
</feature>
<dbReference type="GO" id="GO:0003957">
    <property type="term" value="F:NAD(P)+ transhydrogenase (Si-specific) activity"/>
    <property type="evidence" value="ECO:0007669"/>
    <property type="project" value="UniProtKB-EC"/>
</dbReference>
<dbReference type="Pfam" id="PF07992">
    <property type="entry name" value="Pyr_redox_2"/>
    <property type="match status" value="1"/>
</dbReference>
<dbReference type="PRINTS" id="PR00368">
    <property type="entry name" value="FADPNR"/>
</dbReference>
<dbReference type="SUPFAM" id="SSF55424">
    <property type="entry name" value="FAD/NAD-linked reductases, dimerisation (C-terminal) domain"/>
    <property type="match status" value="1"/>
</dbReference>
<feature type="domain" description="Pyridine nucleotide-disulphide oxidoreductase dimerisation" evidence="14">
    <location>
        <begin position="355"/>
        <end position="460"/>
    </location>
</feature>
<evidence type="ECO:0000256" key="3">
    <source>
        <dbReference type="ARBA" id="ARBA00007532"/>
    </source>
</evidence>
<dbReference type="PIRSF" id="PIRSF000350">
    <property type="entry name" value="Mercury_reductase_MerA"/>
    <property type="match status" value="1"/>
</dbReference>
<keyword evidence="9" id="KW-0521">NADP</keyword>
<dbReference type="Gene3D" id="3.30.390.30">
    <property type="match status" value="1"/>
</dbReference>
<keyword evidence="17" id="KW-1185">Reference proteome</keyword>
<evidence type="ECO:0000256" key="13">
    <source>
        <dbReference type="PIRSR" id="PIRSR000350-3"/>
    </source>
</evidence>
<feature type="domain" description="FAD/NAD(P)-binding" evidence="15">
    <location>
        <begin position="5"/>
        <end position="333"/>
    </location>
</feature>
<organism evidence="16 17">
    <name type="scientific">Cyclonatronum proteinivorum</name>
    <dbReference type="NCBI Taxonomy" id="1457365"/>
    <lineage>
        <taxon>Bacteria</taxon>
        <taxon>Pseudomonadati</taxon>
        <taxon>Balneolota</taxon>
        <taxon>Balneolia</taxon>
        <taxon>Balneolales</taxon>
        <taxon>Cyclonatronaceae</taxon>
        <taxon>Cyclonatronum</taxon>
    </lineage>
</organism>
<evidence type="ECO:0000313" key="17">
    <source>
        <dbReference type="Proteomes" id="UP000254808"/>
    </source>
</evidence>
<dbReference type="InterPro" id="IPR050151">
    <property type="entry name" value="Class-I_Pyr_Nuc-Dis_Oxidored"/>
</dbReference>
<dbReference type="EC" id="1.6.1.1" evidence="4"/>
<feature type="binding site" evidence="13">
    <location>
        <position position="53"/>
    </location>
    <ligand>
        <name>FAD</name>
        <dbReference type="ChEBI" id="CHEBI:57692"/>
    </ligand>
</feature>
<evidence type="ECO:0000256" key="12">
    <source>
        <dbReference type="ARBA" id="ARBA00031183"/>
    </source>
</evidence>
<protein>
    <recommendedName>
        <fullName evidence="5">Soluble pyridine nucleotide transhydrogenase</fullName>
        <ecNumber evidence="4">1.6.1.1</ecNumber>
    </recommendedName>
    <alternativeName>
        <fullName evidence="12">NAD(P)(+) transhydrogenase [B-specific]</fullName>
    </alternativeName>
</protein>
<keyword evidence="6" id="KW-0963">Cytoplasm</keyword>
<evidence type="ECO:0000256" key="1">
    <source>
        <dbReference type="ARBA" id="ARBA00002842"/>
    </source>
</evidence>
<feature type="binding site" evidence="13">
    <location>
        <position position="318"/>
    </location>
    <ligand>
        <name>FAD</name>
        <dbReference type="ChEBI" id="CHEBI:57692"/>
    </ligand>
</feature>
<evidence type="ECO:0000256" key="4">
    <source>
        <dbReference type="ARBA" id="ARBA00012772"/>
    </source>
</evidence>
<evidence type="ECO:0000256" key="11">
    <source>
        <dbReference type="ARBA" id="ARBA00023027"/>
    </source>
</evidence>
<dbReference type="PANTHER" id="PTHR22912:SF93">
    <property type="entry name" value="SOLUBLE PYRIDINE NUCLEOTIDE TRANSHYDROGENASE"/>
    <property type="match status" value="1"/>
</dbReference>
<keyword evidence="7" id="KW-0285">Flavoprotein</keyword>
<feature type="binding site" evidence="13">
    <location>
        <begin position="183"/>
        <end position="190"/>
    </location>
    <ligand>
        <name>NAD(+)</name>
        <dbReference type="ChEBI" id="CHEBI:57540"/>
    </ligand>
</feature>
<comment type="subcellular location">
    <subcellularLocation>
        <location evidence="2">Cytoplasm</location>
    </subcellularLocation>
</comment>
<dbReference type="KEGG" id="cprv:CYPRO_3303"/>